<keyword evidence="3" id="KW-1185">Reference proteome</keyword>
<evidence type="ECO:0000256" key="1">
    <source>
        <dbReference type="SAM" id="MobiDB-lite"/>
    </source>
</evidence>
<name>A0A0F3IJS1_9GAMM</name>
<dbReference type="EMBL" id="LAJX01000067">
    <property type="protein sequence ID" value="KJV07020.1"/>
    <property type="molecule type" value="Genomic_DNA"/>
</dbReference>
<organism evidence="2 3">
    <name type="scientific">Methylocucumis oryzae</name>
    <dbReference type="NCBI Taxonomy" id="1632867"/>
    <lineage>
        <taxon>Bacteria</taxon>
        <taxon>Pseudomonadati</taxon>
        <taxon>Pseudomonadota</taxon>
        <taxon>Gammaproteobacteria</taxon>
        <taxon>Methylococcales</taxon>
        <taxon>Methylococcaceae</taxon>
        <taxon>Methylocucumis</taxon>
    </lineage>
</organism>
<gene>
    <name evidence="2" type="ORF">VZ94_07420</name>
</gene>
<evidence type="ECO:0000313" key="2">
    <source>
        <dbReference type="EMBL" id="KJV07020.1"/>
    </source>
</evidence>
<comment type="caution">
    <text evidence="2">The sequence shown here is derived from an EMBL/GenBank/DDBJ whole genome shotgun (WGS) entry which is preliminary data.</text>
</comment>
<protein>
    <submittedName>
        <fullName evidence="2">Uncharacterized protein</fullName>
    </submittedName>
</protein>
<reference evidence="3" key="1">
    <citation type="submission" date="2015-03" db="EMBL/GenBank/DDBJ databases">
        <title>Draft genome sequence of a novel methanotroph (Sn10-6) isolated from flooded ricefield rhizosphere in India.</title>
        <authorList>
            <person name="Pandit P.S."/>
            <person name="Pore S.D."/>
            <person name="Arora P."/>
            <person name="Kapse N.G."/>
            <person name="Dhakephalkar P.K."/>
            <person name="Rahalkar M.C."/>
        </authorList>
    </citation>
    <scope>NUCLEOTIDE SEQUENCE [LARGE SCALE GENOMIC DNA]</scope>
    <source>
        <strain evidence="3">Sn10-6</strain>
    </source>
</reference>
<dbReference type="AlphaFoldDB" id="A0A0F3IJS1"/>
<feature type="region of interest" description="Disordered" evidence="1">
    <location>
        <begin position="191"/>
        <end position="216"/>
    </location>
</feature>
<proteinExistence type="predicted"/>
<sequence>MLPPKLTLEQQAKLNKLPGMLCISDIATLRYSTEKELIEHYSFQIAEACLAGELEYKMPRPLDWGWLCEHPEQKPMLEVTIDYESSPLHDSPEYENEKSCWYLESEWEGDSEPKPAYKYQDPLSKLKRFNANNWNSSAFEVYRYEYATGRRCMISAKDFKQWLISKKDFPLPNDCLLISWINIEPQTKTLGDAGAVNKSKPRKKSEKCQEEENGRPKERQAFFFQIWEQLDSPKRNNKIWLELKKSKNEDGPITQVYGNEEFHFKYQDGAIELLARKTFQNDMTAIRRKK</sequence>
<reference evidence="2 3" key="2">
    <citation type="journal article" date="2016" name="Microb. Ecol.">
        <title>Genome Characteristics of a Novel Type I Methanotroph (Sn10-6) Isolated from a Flooded Indian Rice Field.</title>
        <authorList>
            <person name="Rahalkar M.C."/>
            <person name="Pandit P.S."/>
            <person name="Dhakephalkar P.K."/>
            <person name="Pore S."/>
            <person name="Arora P."/>
            <person name="Kapse N."/>
        </authorList>
    </citation>
    <scope>NUCLEOTIDE SEQUENCE [LARGE SCALE GENOMIC DNA]</scope>
    <source>
        <strain evidence="2 3">Sn10-6</strain>
    </source>
</reference>
<evidence type="ECO:0000313" key="3">
    <source>
        <dbReference type="Proteomes" id="UP000033684"/>
    </source>
</evidence>
<accession>A0A0F3IJS1</accession>
<feature type="compositionally biased region" description="Basic and acidic residues" evidence="1">
    <location>
        <begin position="206"/>
        <end position="216"/>
    </location>
</feature>
<dbReference type="Proteomes" id="UP000033684">
    <property type="component" value="Unassembled WGS sequence"/>
</dbReference>